<comment type="similarity">
    <text evidence="1">Belongs to the hemerythrin family.</text>
</comment>
<keyword evidence="9" id="KW-0548">Nucleotidyltransferase</keyword>
<dbReference type="InterPro" id="IPR035965">
    <property type="entry name" value="PAS-like_dom_sf"/>
</dbReference>
<dbReference type="GO" id="GO:0043709">
    <property type="term" value="P:cell adhesion involved in single-species biofilm formation"/>
    <property type="evidence" value="ECO:0007669"/>
    <property type="project" value="TreeGrafter"/>
</dbReference>
<dbReference type="EC" id="2.7.7.65" evidence="2"/>
<dbReference type="Proteomes" id="UP001154240">
    <property type="component" value="Unassembled WGS sequence"/>
</dbReference>
<dbReference type="Gene3D" id="3.30.70.270">
    <property type="match status" value="1"/>
</dbReference>
<dbReference type="CDD" id="cd12107">
    <property type="entry name" value="Hemerythrin"/>
    <property type="match status" value="1"/>
</dbReference>
<evidence type="ECO:0000256" key="3">
    <source>
        <dbReference type="ARBA" id="ARBA00022723"/>
    </source>
</evidence>
<dbReference type="SUPFAM" id="SSF55073">
    <property type="entry name" value="Nucleotide cyclase"/>
    <property type="match status" value="1"/>
</dbReference>
<dbReference type="NCBIfam" id="TIGR00254">
    <property type="entry name" value="GGDEF"/>
    <property type="match status" value="1"/>
</dbReference>
<feature type="domain" description="GGDEF" evidence="8">
    <location>
        <begin position="393"/>
        <end position="530"/>
    </location>
</feature>
<dbReference type="NCBIfam" id="TIGR00229">
    <property type="entry name" value="sensory_box"/>
    <property type="match status" value="1"/>
</dbReference>
<keyword evidence="10" id="KW-1185">Reference proteome</keyword>
<dbReference type="GO" id="GO:1902201">
    <property type="term" value="P:negative regulation of bacterial-type flagellum-dependent cell motility"/>
    <property type="evidence" value="ECO:0007669"/>
    <property type="project" value="TreeGrafter"/>
</dbReference>
<dbReference type="SUPFAM" id="SSF47188">
    <property type="entry name" value="Hemerythrin-like"/>
    <property type="match status" value="1"/>
</dbReference>
<dbReference type="InterPro" id="IPR012312">
    <property type="entry name" value="Hemerythrin-like"/>
</dbReference>
<dbReference type="SMART" id="SM00267">
    <property type="entry name" value="GGDEF"/>
    <property type="match status" value="1"/>
</dbReference>
<dbReference type="InterPro" id="IPR000014">
    <property type="entry name" value="PAS"/>
</dbReference>
<dbReference type="Pfam" id="PF11845">
    <property type="entry name" value="Tll0287-like"/>
    <property type="match status" value="1"/>
</dbReference>
<dbReference type="InterPro" id="IPR000160">
    <property type="entry name" value="GGDEF_dom"/>
</dbReference>
<evidence type="ECO:0000256" key="1">
    <source>
        <dbReference type="ARBA" id="ARBA00010587"/>
    </source>
</evidence>
<dbReference type="CDD" id="cd01949">
    <property type="entry name" value="GGDEF"/>
    <property type="match status" value="1"/>
</dbReference>
<reference evidence="9" key="2">
    <citation type="submission" date="2022-10" db="EMBL/GenBank/DDBJ databases">
        <authorList>
            <person name="Aronson H.S."/>
        </authorList>
    </citation>
    <scope>NUCLEOTIDE SEQUENCE</scope>
    <source>
        <strain evidence="9">RS19-109</strain>
    </source>
</reference>
<gene>
    <name evidence="9" type="ORF">OLX77_08895</name>
</gene>
<dbReference type="SUPFAM" id="SSF55785">
    <property type="entry name" value="PYP-like sensor domain (PAS domain)"/>
    <property type="match status" value="1"/>
</dbReference>
<dbReference type="InterPro" id="IPR012827">
    <property type="entry name" value="Hemerythrin_metal-bd"/>
</dbReference>
<dbReference type="InterPro" id="IPR013656">
    <property type="entry name" value="PAS_4"/>
</dbReference>
<evidence type="ECO:0000256" key="2">
    <source>
        <dbReference type="ARBA" id="ARBA00012528"/>
    </source>
</evidence>
<keyword evidence="6" id="KW-0472">Membrane</keyword>
<dbReference type="PANTHER" id="PTHR45138:SF9">
    <property type="entry name" value="DIGUANYLATE CYCLASE DGCM-RELATED"/>
    <property type="match status" value="1"/>
</dbReference>
<evidence type="ECO:0000313" key="9">
    <source>
        <dbReference type="EMBL" id="MDG4476271.1"/>
    </source>
</evidence>
<dbReference type="PROSITE" id="PS50887">
    <property type="entry name" value="GGDEF"/>
    <property type="match status" value="1"/>
</dbReference>
<keyword evidence="9" id="KW-0808">Transferase</keyword>
<feature type="transmembrane region" description="Helical" evidence="6">
    <location>
        <begin position="203"/>
        <end position="223"/>
    </location>
</feature>
<evidence type="ECO:0000313" key="10">
    <source>
        <dbReference type="Proteomes" id="UP001154240"/>
    </source>
</evidence>
<keyword evidence="6" id="KW-1133">Transmembrane helix</keyword>
<evidence type="ECO:0000256" key="4">
    <source>
        <dbReference type="ARBA" id="ARBA00023004"/>
    </source>
</evidence>
<proteinExistence type="inferred from homology"/>
<evidence type="ECO:0000259" key="8">
    <source>
        <dbReference type="PROSITE" id="PS50887"/>
    </source>
</evidence>
<organism evidence="9 10">
    <name type="scientific">Thiovibrio frasassiensis</name>
    <dbReference type="NCBI Taxonomy" id="2984131"/>
    <lineage>
        <taxon>Bacteria</taxon>
        <taxon>Pseudomonadati</taxon>
        <taxon>Thermodesulfobacteriota</taxon>
        <taxon>Desulfobulbia</taxon>
        <taxon>Desulfobulbales</taxon>
        <taxon>Thiovibrionaceae</taxon>
        <taxon>Thiovibrio</taxon>
    </lineage>
</organism>
<dbReference type="EMBL" id="JAPHEH010000001">
    <property type="protein sequence ID" value="MDG4476271.1"/>
    <property type="molecule type" value="Genomic_DNA"/>
</dbReference>
<dbReference type="InterPro" id="IPR029787">
    <property type="entry name" value="Nucleotide_cyclase"/>
</dbReference>
<keyword evidence="4" id="KW-0408">Iron</keyword>
<dbReference type="NCBIfam" id="TIGR02481">
    <property type="entry name" value="hemeryth_dom"/>
    <property type="match status" value="1"/>
</dbReference>
<dbReference type="PANTHER" id="PTHR45138">
    <property type="entry name" value="REGULATORY COMPONENTS OF SENSORY TRANSDUCTION SYSTEM"/>
    <property type="match status" value="1"/>
</dbReference>
<dbReference type="PROSITE" id="PS50113">
    <property type="entry name" value="PAC"/>
    <property type="match status" value="1"/>
</dbReference>
<dbReference type="FunFam" id="3.30.70.270:FF:000001">
    <property type="entry name" value="Diguanylate cyclase domain protein"/>
    <property type="match status" value="1"/>
</dbReference>
<comment type="caution">
    <text evidence="9">The sequence shown here is derived from an EMBL/GenBank/DDBJ whole genome shotgun (WGS) entry which is preliminary data.</text>
</comment>
<reference evidence="9" key="1">
    <citation type="journal article" date="2022" name="bioRxiv">
        <title>Thiovibrio frasassiensisgen. nov., sp. nov., an autotrophic, elemental sulfur disproportionating bacterium isolated from sulfidic karst sediment, and proposal of Thiovibrionaceae fam. nov.</title>
        <authorList>
            <person name="Aronson H."/>
            <person name="Thomas C."/>
            <person name="Bhattacharyya M."/>
            <person name="Eckstein S."/>
            <person name="Jensen S."/>
            <person name="Barco R."/>
            <person name="Macalady J."/>
            <person name="Amend J."/>
        </authorList>
    </citation>
    <scope>NUCLEOTIDE SEQUENCE</scope>
    <source>
        <strain evidence="9">RS19-109</strain>
    </source>
</reference>
<dbReference type="AlphaFoldDB" id="A0A9X4RLM1"/>
<dbReference type="Pfam" id="PF08448">
    <property type="entry name" value="PAS_4"/>
    <property type="match status" value="1"/>
</dbReference>
<comment type="catalytic activity">
    <reaction evidence="5">
        <text>2 GTP = 3',3'-c-di-GMP + 2 diphosphate</text>
        <dbReference type="Rhea" id="RHEA:24898"/>
        <dbReference type="ChEBI" id="CHEBI:33019"/>
        <dbReference type="ChEBI" id="CHEBI:37565"/>
        <dbReference type="ChEBI" id="CHEBI:58805"/>
        <dbReference type="EC" id="2.7.7.65"/>
    </reaction>
</comment>
<evidence type="ECO:0000256" key="6">
    <source>
        <dbReference type="SAM" id="Phobius"/>
    </source>
</evidence>
<dbReference type="InterPro" id="IPR035938">
    <property type="entry name" value="Hemerythrin-like_sf"/>
</dbReference>
<dbReference type="Gene3D" id="1.20.120.50">
    <property type="entry name" value="Hemerythrin-like"/>
    <property type="match status" value="1"/>
</dbReference>
<feature type="transmembrane region" description="Helical" evidence="6">
    <location>
        <begin position="7"/>
        <end position="29"/>
    </location>
</feature>
<dbReference type="GO" id="GO:0005886">
    <property type="term" value="C:plasma membrane"/>
    <property type="evidence" value="ECO:0007669"/>
    <property type="project" value="TreeGrafter"/>
</dbReference>
<dbReference type="InterPro" id="IPR016131">
    <property type="entry name" value="Haemerythrin_Fe_BS"/>
</dbReference>
<dbReference type="InterPro" id="IPR021796">
    <property type="entry name" value="Tll0287-like_dom"/>
</dbReference>
<dbReference type="InterPro" id="IPR050469">
    <property type="entry name" value="Diguanylate_Cyclase"/>
</dbReference>
<evidence type="ECO:0000259" key="7">
    <source>
        <dbReference type="PROSITE" id="PS50113"/>
    </source>
</evidence>
<dbReference type="GO" id="GO:0052621">
    <property type="term" value="F:diguanylate cyclase activity"/>
    <property type="evidence" value="ECO:0007669"/>
    <property type="project" value="UniProtKB-EC"/>
</dbReference>
<dbReference type="GO" id="GO:0046872">
    <property type="term" value="F:metal ion binding"/>
    <property type="evidence" value="ECO:0007669"/>
    <property type="project" value="UniProtKB-KW"/>
</dbReference>
<accession>A0A9X4RLM1</accession>
<dbReference type="PROSITE" id="PS00550">
    <property type="entry name" value="HEMERYTHRINS"/>
    <property type="match status" value="1"/>
</dbReference>
<feature type="domain" description="PAC" evidence="7">
    <location>
        <begin position="301"/>
        <end position="354"/>
    </location>
</feature>
<evidence type="ECO:0000256" key="5">
    <source>
        <dbReference type="ARBA" id="ARBA00034247"/>
    </source>
</evidence>
<keyword evidence="6" id="KW-0812">Transmembrane</keyword>
<name>A0A9X4RLM1_9BACT</name>
<dbReference type="Pfam" id="PF01814">
    <property type="entry name" value="Hemerythrin"/>
    <property type="match status" value="1"/>
</dbReference>
<protein>
    <recommendedName>
        <fullName evidence="2">diguanylate cyclase</fullName>
        <ecNumber evidence="2">2.7.7.65</ecNumber>
    </recommendedName>
</protein>
<dbReference type="Gene3D" id="3.30.450.20">
    <property type="entry name" value="PAS domain"/>
    <property type="match status" value="1"/>
</dbReference>
<dbReference type="InterPro" id="IPR043128">
    <property type="entry name" value="Rev_trsase/Diguanyl_cyclase"/>
</dbReference>
<sequence>MRKDGKGLLTLSAMVIWVFLLAGFAYWVALDTRREEYHRALTTANAFFQQVLVSRQWNASHGGVYVPITSTTQPNPYLPVQGRDLIADNGLRLTKLNPSYMTRQIAELAEKSASGIQFHITSLTPIRPENKATEWEERWLKSFAQGVKEQGEFVEEGNISWFRYMAPLLTGPECLKCHARQGYKEGDIRGGISVSLPYPTHTYFFLIAGYGSVAVIGLIFIFIGGTILGRKQRLFDATFNSPVPTSVTDKNHTILMANESYWETFGPLSEGQKMIRCYDHRPGESCRTENCPLTKIMEGAGTYTYESVKEKDGVSRHFIINAKPLLDAKGKVVGSVESFQEITARKRAEQALERSNRKLEALSNTDGLTGVANRRRFDQVLAREYARHVRSGAKLSLVMLDIDQFKAFNDCYGHISGDECLQEVARVMSDCATRPADLVARYGGEEFSCILPETGSRGAVIIAEKIRRGIMALGIPHTGSSVAPCVTASLGVVTVECTADGSAMDILAQVDALLYRAKASGRNRVEFVAAREVGEEIKANLVHLAWQDSFCCGNQLLDMQHQTLLRISNELLDAVLLTRPAPEISAIISRLLAEAAQHFRDEESILEEIGYPGRSHHVEEHTKLLAKGMELSEGFKASTLTMGDVFQFLVYEVVMRHMLEADREFFPFLNGSDAADS</sequence>
<dbReference type="Pfam" id="PF00990">
    <property type="entry name" value="GGDEF"/>
    <property type="match status" value="1"/>
</dbReference>
<dbReference type="RefSeq" id="WP_307633241.1">
    <property type="nucleotide sequence ID" value="NZ_JAPHEH010000001.1"/>
</dbReference>
<dbReference type="InterPro" id="IPR000700">
    <property type="entry name" value="PAS-assoc_C"/>
</dbReference>
<keyword evidence="3" id="KW-0479">Metal-binding</keyword>